<dbReference type="RefSeq" id="XP_013279478.1">
    <property type="nucleotide sequence ID" value="XM_013424024.1"/>
</dbReference>
<dbReference type="InterPro" id="IPR024661">
    <property type="entry name" value="RNA_pol_III_Rpc31"/>
</dbReference>
<feature type="region of interest" description="Disordered" evidence="4">
    <location>
        <begin position="178"/>
        <end position="372"/>
    </location>
</feature>
<dbReference type="STRING" id="1442368.A0A0D2GA12"/>
<proteinExistence type="inferred from homology"/>
<dbReference type="Pfam" id="PF11705">
    <property type="entry name" value="RNA_pol_3_Rpc31"/>
    <property type="match status" value="1"/>
</dbReference>
<feature type="compositionally biased region" description="Gly residues" evidence="4">
    <location>
        <begin position="360"/>
        <end position="372"/>
    </location>
</feature>
<gene>
    <name evidence="5" type="ORF">Z517_10412</name>
</gene>
<evidence type="ECO:0000313" key="6">
    <source>
        <dbReference type="Proteomes" id="UP000053029"/>
    </source>
</evidence>
<evidence type="ECO:0000256" key="1">
    <source>
        <dbReference type="ARBA" id="ARBA00004123"/>
    </source>
</evidence>
<feature type="compositionally biased region" description="Acidic residues" evidence="4">
    <location>
        <begin position="193"/>
        <end position="202"/>
    </location>
</feature>
<feature type="region of interest" description="Disordered" evidence="4">
    <location>
        <begin position="1"/>
        <end position="42"/>
    </location>
</feature>
<evidence type="ECO:0008006" key="7">
    <source>
        <dbReference type="Google" id="ProtNLM"/>
    </source>
</evidence>
<feature type="compositionally biased region" description="Acidic residues" evidence="4">
    <location>
        <begin position="210"/>
        <end position="219"/>
    </location>
</feature>
<feature type="compositionally biased region" description="Basic and acidic residues" evidence="4">
    <location>
        <begin position="241"/>
        <end position="252"/>
    </location>
</feature>
<feature type="compositionally biased region" description="Basic residues" evidence="4">
    <location>
        <begin position="226"/>
        <end position="240"/>
    </location>
</feature>
<comment type="subcellular location">
    <subcellularLocation>
        <location evidence="1">Nucleus</location>
    </subcellularLocation>
</comment>
<feature type="compositionally biased region" description="Acidic residues" evidence="4">
    <location>
        <begin position="310"/>
        <end position="343"/>
    </location>
</feature>
<name>A0A0D2GA12_9EURO</name>
<dbReference type="Proteomes" id="UP000053029">
    <property type="component" value="Unassembled WGS sequence"/>
</dbReference>
<sequence>MSRGGRGRGRGGGGRKGPLPPELDFDDDDDISLAPTEKKPQALFPVPQTVLTGALSKLLQDIDLPVPRPPTSRELAAVSRYLSFRTRTRNGPYFATLDPSSIADEKTGTTLKRAGFDPFNDQDKYTAKYHKKKRTLPDLKGSGREYALKYFPQELWPLLDPEKKSPLWLSADIDVATNTPNRKSLKRKRDVLVLEDDEEGEDASAKIADDEGNDTDDSDPLLSGSRRARTAKAAKKKRRRRETESREKRGLDAEDDFGPTKKKARSLIESIRAKERKRQKQGSGGGGESDEDEDEDDDDVPDPQENNGADGDEEAGDDDDDDDDEPVDSEFEESDDGEADDYNAENYFDGGEGDDEDGFAYGGGGGDEGGEF</sequence>
<dbReference type="GO" id="GO:0006383">
    <property type="term" value="P:transcription by RNA polymerase III"/>
    <property type="evidence" value="ECO:0007669"/>
    <property type="project" value="InterPro"/>
</dbReference>
<evidence type="ECO:0000256" key="2">
    <source>
        <dbReference type="ARBA" id="ARBA00008352"/>
    </source>
</evidence>
<evidence type="ECO:0000256" key="4">
    <source>
        <dbReference type="SAM" id="MobiDB-lite"/>
    </source>
</evidence>
<dbReference type="AlphaFoldDB" id="A0A0D2GA12"/>
<dbReference type="EMBL" id="KN846975">
    <property type="protein sequence ID" value="KIW75670.1"/>
    <property type="molecule type" value="Genomic_DNA"/>
</dbReference>
<protein>
    <recommendedName>
        <fullName evidence="7">DNA-directed RNA polymerase III subunit</fullName>
    </recommendedName>
</protein>
<comment type="similarity">
    <text evidence="2">Belongs to the eukaryotic RPC7 RNA polymerase subunit family.</text>
</comment>
<dbReference type="HOGENOM" id="CLU_847298_0_0_1"/>
<dbReference type="GO" id="GO:0005634">
    <property type="term" value="C:nucleus"/>
    <property type="evidence" value="ECO:0007669"/>
    <property type="project" value="UniProtKB-SubCell"/>
</dbReference>
<keyword evidence="3" id="KW-0539">Nucleus</keyword>
<keyword evidence="6" id="KW-1185">Reference proteome</keyword>
<evidence type="ECO:0000256" key="3">
    <source>
        <dbReference type="ARBA" id="ARBA00023242"/>
    </source>
</evidence>
<dbReference type="OrthoDB" id="5377312at2759"/>
<dbReference type="VEuPathDB" id="FungiDB:Z517_10412"/>
<dbReference type="GeneID" id="25309902"/>
<reference evidence="5 6" key="1">
    <citation type="submission" date="2015-01" db="EMBL/GenBank/DDBJ databases">
        <title>The Genome Sequence of Fonsecaea pedrosoi CBS 271.37.</title>
        <authorList>
            <consortium name="The Broad Institute Genomics Platform"/>
            <person name="Cuomo C."/>
            <person name="de Hoog S."/>
            <person name="Gorbushina A."/>
            <person name="Stielow B."/>
            <person name="Teixiera M."/>
            <person name="Abouelleil A."/>
            <person name="Chapman S.B."/>
            <person name="Priest M."/>
            <person name="Young S.K."/>
            <person name="Wortman J."/>
            <person name="Nusbaum C."/>
            <person name="Birren B."/>
        </authorList>
    </citation>
    <scope>NUCLEOTIDE SEQUENCE [LARGE SCALE GENOMIC DNA]</scope>
    <source>
        <strain evidence="5 6">CBS 271.37</strain>
    </source>
</reference>
<accession>A0A0D2GA12</accession>
<feature type="compositionally biased region" description="Acidic residues" evidence="4">
    <location>
        <begin position="288"/>
        <end position="302"/>
    </location>
</feature>
<evidence type="ECO:0000313" key="5">
    <source>
        <dbReference type="EMBL" id="KIW75670.1"/>
    </source>
</evidence>
<organism evidence="5 6">
    <name type="scientific">Fonsecaea pedrosoi CBS 271.37</name>
    <dbReference type="NCBI Taxonomy" id="1442368"/>
    <lineage>
        <taxon>Eukaryota</taxon>
        <taxon>Fungi</taxon>
        <taxon>Dikarya</taxon>
        <taxon>Ascomycota</taxon>
        <taxon>Pezizomycotina</taxon>
        <taxon>Eurotiomycetes</taxon>
        <taxon>Chaetothyriomycetidae</taxon>
        <taxon>Chaetothyriales</taxon>
        <taxon>Herpotrichiellaceae</taxon>
        <taxon>Fonsecaea</taxon>
    </lineage>
</organism>